<dbReference type="InterPro" id="IPR001842">
    <property type="entry name" value="Peptidase_M36"/>
</dbReference>
<dbReference type="InterPro" id="IPR046450">
    <property type="entry name" value="PA_dom_sf"/>
</dbReference>
<name>A0A1H6J0S7_9FLAO</name>
<comment type="similarity">
    <text evidence="3">Belongs to the peptidase M36 family.</text>
</comment>
<evidence type="ECO:0000256" key="11">
    <source>
        <dbReference type="ARBA" id="ARBA00023145"/>
    </source>
</evidence>
<keyword evidence="9" id="KW-0862">Zinc</keyword>
<gene>
    <name evidence="15" type="ORF">SAMN05421793_11126</name>
</gene>
<evidence type="ECO:0000256" key="10">
    <source>
        <dbReference type="ARBA" id="ARBA00023049"/>
    </source>
</evidence>
<feature type="domain" description="PA" evidence="13">
    <location>
        <begin position="432"/>
        <end position="517"/>
    </location>
</feature>
<dbReference type="GO" id="GO:0006508">
    <property type="term" value="P:proteolysis"/>
    <property type="evidence" value="ECO:0007669"/>
    <property type="project" value="UniProtKB-KW"/>
</dbReference>
<evidence type="ECO:0000259" key="14">
    <source>
        <dbReference type="Pfam" id="PF18962"/>
    </source>
</evidence>
<dbReference type="RefSeq" id="WP_089769234.1">
    <property type="nucleotide sequence ID" value="NZ_DALZAR010000011.1"/>
</dbReference>
<reference evidence="16" key="1">
    <citation type="submission" date="2016-10" db="EMBL/GenBank/DDBJ databases">
        <authorList>
            <person name="Varghese N."/>
            <person name="Submissions S."/>
        </authorList>
    </citation>
    <scope>NUCLEOTIDE SEQUENCE [LARGE SCALE GENOMIC DNA]</scope>
    <source>
        <strain evidence="16">DSM 19326</strain>
    </source>
</reference>
<evidence type="ECO:0000256" key="5">
    <source>
        <dbReference type="ARBA" id="ARBA00022670"/>
    </source>
</evidence>
<keyword evidence="6" id="KW-0479">Metal-binding</keyword>
<evidence type="ECO:0000256" key="9">
    <source>
        <dbReference type="ARBA" id="ARBA00022833"/>
    </source>
</evidence>
<dbReference type="PANTHER" id="PTHR33478">
    <property type="entry name" value="EXTRACELLULAR METALLOPROTEINASE MEP"/>
    <property type="match status" value="1"/>
</dbReference>
<proteinExistence type="inferred from homology"/>
<evidence type="ECO:0000313" key="15">
    <source>
        <dbReference type="EMBL" id="SEH55148.1"/>
    </source>
</evidence>
<dbReference type="InterPro" id="IPR003137">
    <property type="entry name" value="PA_domain"/>
</dbReference>
<dbReference type="EMBL" id="FNWX01000011">
    <property type="protein sequence ID" value="SEH55148.1"/>
    <property type="molecule type" value="Genomic_DNA"/>
</dbReference>
<feature type="signal peptide" evidence="12">
    <location>
        <begin position="1"/>
        <end position="24"/>
    </location>
</feature>
<evidence type="ECO:0000256" key="4">
    <source>
        <dbReference type="ARBA" id="ARBA00022525"/>
    </source>
</evidence>
<dbReference type="Proteomes" id="UP000198555">
    <property type="component" value="Unassembled WGS sequence"/>
</dbReference>
<keyword evidence="7 12" id="KW-0732">Signal</keyword>
<evidence type="ECO:0000259" key="13">
    <source>
        <dbReference type="Pfam" id="PF02225"/>
    </source>
</evidence>
<keyword evidence="4" id="KW-0964">Secreted</keyword>
<dbReference type="NCBIfam" id="NF038113">
    <property type="entry name" value="T9SSA_dep_M36"/>
    <property type="match status" value="1"/>
</dbReference>
<evidence type="ECO:0000313" key="16">
    <source>
        <dbReference type="Proteomes" id="UP000198555"/>
    </source>
</evidence>
<dbReference type="InterPro" id="IPR050371">
    <property type="entry name" value="Fungal_virulence_M36"/>
</dbReference>
<dbReference type="SUPFAM" id="SSF52025">
    <property type="entry name" value="PA domain"/>
    <property type="match status" value="1"/>
</dbReference>
<dbReference type="Gene3D" id="3.50.30.30">
    <property type="match status" value="1"/>
</dbReference>
<protein>
    <submittedName>
        <fullName evidence="15">Por secretion system C-terminal sorting domain-containing protein</fullName>
    </submittedName>
</protein>
<dbReference type="STRING" id="420404.SAMN05421793_11126"/>
<comment type="cofactor">
    <cofactor evidence="1">
        <name>Zn(2+)</name>
        <dbReference type="ChEBI" id="CHEBI:29105"/>
    </cofactor>
</comment>
<feature type="chain" id="PRO_5011599141" evidence="12">
    <location>
        <begin position="25"/>
        <end position="859"/>
    </location>
</feature>
<keyword evidence="10" id="KW-0482">Metalloprotease</keyword>
<evidence type="ECO:0000256" key="8">
    <source>
        <dbReference type="ARBA" id="ARBA00022801"/>
    </source>
</evidence>
<dbReference type="AlphaFoldDB" id="A0A1H6J0S7"/>
<organism evidence="15 16">
    <name type="scientific">Epilithonimonas hominis</name>
    <dbReference type="NCBI Taxonomy" id="420404"/>
    <lineage>
        <taxon>Bacteria</taxon>
        <taxon>Pseudomonadati</taxon>
        <taxon>Bacteroidota</taxon>
        <taxon>Flavobacteriia</taxon>
        <taxon>Flavobacteriales</taxon>
        <taxon>Weeksellaceae</taxon>
        <taxon>Chryseobacterium group</taxon>
        <taxon>Epilithonimonas</taxon>
    </lineage>
</organism>
<dbReference type="GO" id="GO:0005615">
    <property type="term" value="C:extracellular space"/>
    <property type="evidence" value="ECO:0007669"/>
    <property type="project" value="InterPro"/>
</dbReference>
<dbReference type="Pfam" id="PF02128">
    <property type="entry name" value="Peptidase_M36"/>
    <property type="match status" value="1"/>
</dbReference>
<keyword evidence="16" id="KW-1185">Reference proteome</keyword>
<evidence type="ECO:0000256" key="2">
    <source>
        <dbReference type="ARBA" id="ARBA00004613"/>
    </source>
</evidence>
<dbReference type="Pfam" id="PF02225">
    <property type="entry name" value="PA"/>
    <property type="match status" value="1"/>
</dbReference>
<sequence length="859" mass="92209">MKKINSLNRGITIAAFFAFSFIQAQNYESVVKDYIFSNKKYDKTAASGIKIINSDKSESLKGAVVNVQQTYEGIPIFNAVSSALIRNNTVSYMSDNFSDVSSVTVSSKKAGITSKAAFDSVLKKLNLKSSNKYTFEAGKENSVLTNTVYYQKANQLILAYEVNFEEAESSNYWNVLVNAATGEILEKNNLLISCKFDTHSYTSPERIANIKAEEAAARSLSSNKILAPDNASYRVFALPVEAPTFGGRSLVSNPWFLDASPEGWHSDGTNHYTYTRGNNAYAYTDYTNTNTVGDVAEGGANRVFDFPLDVNTPPAEYTDAALTQLFYMNNKMHDIFYKFGFTESARNFQINNFGKGGFGNDAVRAEARDGGGTDNANFSTPSDGGVPRMQMYLWGPKTQNFLSYNAPSDLVGRLPVVGVNSGFGPTIATNPVTADVVLVSPIKGCTTLSNTNLTGKIALIERGDCNFAVKFKNAQDKGALGVIVYNASDSPAVGNMGGTDTTVTIPGVLTENAEGELIKSKLSANTVVNANIKDNSIWIDGSLDNGIVAHEYGHGISNRSTGSGSSCLNTSASNEQMGEGWSDFFALMLTNRPGDDASVPRGIGTFAVNETISGQGIRPAQYSPDTTINAYTYGSTNGMTYVSSGTTYVNVHSVGFVWATMLWDLHWKMVEKYGYASDVVAAPNSGSARVLQLVMNGLKLQGCNPTFVKGRDAIIAADQATTGGADKCLIWNVFAKRGLGVNASAGSIIGTGTAMNDQVEDFSVPAECNRNLAVADVQKDKFIVYPNPAKNEIRIKSGSVTLGNTLVQVYDATGKLVISEKINLSDDNAINVSSLPNGVYVVKGTGLGVTFNEKVIIKK</sequence>
<dbReference type="GO" id="GO:0004222">
    <property type="term" value="F:metalloendopeptidase activity"/>
    <property type="evidence" value="ECO:0007669"/>
    <property type="project" value="InterPro"/>
</dbReference>
<feature type="domain" description="Secretion system C-terminal sorting" evidence="14">
    <location>
        <begin position="784"/>
        <end position="857"/>
    </location>
</feature>
<dbReference type="Pfam" id="PF18962">
    <property type="entry name" value="Por_Secre_tail"/>
    <property type="match status" value="1"/>
</dbReference>
<dbReference type="CDD" id="cd09596">
    <property type="entry name" value="M36"/>
    <property type="match status" value="1"/>
</dbReference>
<dbReference type="PANTHER" id="PTHR33478:SF1">
    <property type="entry name" value="EXTRACELLULAR METALLOPROTEINASE MEP"/>
    <property type="match status" value="1"/>
</dbReference>
<accession>A0A1H6J0S7</accession>
<keyword evidence="5" id="KW-0645">Protease</keyword>
<evidence type="ECO:0000256" key="3">
    <source>
        <dbReference type="ARBA" id="ARBA00006006"/>
    </source>
</evidence>
<evidence type="ECO:0000256" key="7">
    <source>
        <dbReference type="ARBA" id="ARBA00022729"/>
    </source>
</evidence>
<evidence type="ECO:0000256" key="6">
    <source>
        <dbReference type="ARBA" id="ARBA00022723"/>
    </source>
</evidence>
<dbReference type="SUPFAM" id="SSF55486">
    <property type="entry name" value="Metalloproteases ('zincins'), catalytic domain"/>
    <property type="match status" value="1"/>
</dbReference>
<dbReference type="InterPro" id="IPR027268">
    <property type="entry name" value="Peptidase_M4/M1_CTD_sf"/>
</dbReference>
<dbReference type="PRINTS" id="PR00999">
    <property type="entry name" value="FUNGALYSIN"/>
</dbReference>
<evidence type="ECO:0000256" key="1">
    <source>
        <dbReference type="ARBA" id="ARBA00001947"/>
    </source>
</evidence>
<dbReference type="Gene3D" id="1.10.390.10">
    <property type="entry name" value="Neutral Protease Domain 2"/>
    <property type="match status" value="1"/>
</dbReference>
<keyword evidence="8" id="KW-0378">Hydrolase</keyword>
<comment type="subcellular location">
    <subcellularLocation>
        <location evidence="2">Secreted</location>
    </subcellularLocation>
</comment>
<keyword evidence="11" id="KW-0865">Zymogen</keyword>
<dbReference type="NCBIfam" id="TIGR04183">
    <property type="entry name" value="Por_Secre_tail"/>
    <property type="match status" value="1"/>
</dbReference>
<evidence type="ECO:0000256" key="12">
    <source>
        <dbReference type="SAM" id="SignalP"/>
    </source>
</evidence>
<dbReference type="GO" id="GO:0008270">
    <property type="term" value="F:zinc ion binding"/>
    <property type="evidence" value="ECO:0007669"/>
    <property type="project" value="InterPro"/>
</dbReference>
<dbReference type="Gene3D" id="3.10.170.10">
    <property type="match status" value="1"/>
</dbReference>
<dbReference type="CDD" id="cd04818">
    <property type="entry name" value="PA_subtilisin_1"/>
    <property type="match status" value="1"/>
</dbReference>
<dbReference type="InterPro" id="IPR026444">
    <property type="entry name" value="Secre_tail"/>
</dbReference>